<dbReference type="OrthoDB" id="9787070at2"/>
<evidence type="ECO:0000256" key="2">
    <source>
        <dbReference type="HAMAP-Rule" id="MF_01940"/>
    </source>
</evidence>
<evidence type="ECO:0000313" key="3">
    <source>
        <dbReference type="EMBL" id="SFX90134.1"/>
    </source>
</evidence>
<dbReference type="Proteomes" id="UP000181909">
    <property type="component" value="Unassembled WGS sequence"/>
</dbReference>
<dbReference type="EMBL" id="FPJO01000007">
    <property type="protein sequence ID" value="SFX90134.1"/>
    <property type="molecule type" value="Genomic_DNA"/>
</dbReference>
<dbReference type="InterPro" id="IPR004175">
    <property type="entry name" value="RNA_CPDase"/>
</dbReference>
<comment type="similarity">
    <text evidence="2">Belongs to the 2H phosphoesterase superfamily. ThpR family.</text>
</comment>
<feature type="short sequence motif" description="HXTX 1" evidence="2">
    <location>
        <begin position="45"/>
        <end position="48"/>
    </location>
</feature>
<keyword evidence="3" id="KW-0436">Ligase</keyword>
<dbReference type="HAMAP" id="MF_01940">
    <property type="entry name" value="RNA_CPDase"/>
    <property type="match status" value="1"/>
</dbReference>
<feature type="active site" description="Proton acceptor" evidence="2">
    <location>
        <position position="129"/>
    </location>
</feature>
<dbReference type="EC" id="3.1.4.58" evidence="2"/>
<dbReference type="Pfam" id="PF13563">
    <property type="entry name" value="2_5_RNA_ligase2"/>
    <property type="match status" value="1"/>
</dbReference>
<organism evidence="3 4">
    <name type="scientific">Streptomyces atratus</name>
    <dbReference type="NCBI Taxonomy" id="1893"/>
    <lineage>
        <taxon>Bacteria</taxon>
        <taxon>Bacillati</taxon>
        <taxon>Actinomycetota</taxon>
        <taxon>Actinomycetes</taxon>
        <taxon>Kitasatosporales</taxon>
        <taxon>Streptomycetaceae</taxon>
        <taxon>Streptomyces</taxon>
    </lineage>
</organism>
<keyword evidence="1 2" id="KW-0378">Hydrolase</keyword>
<dbReference type="GO" id="GO:0008664">
    <property type="term" value="F:RNA 2',3'-cyclic 3'-phosphodiesterase activity"/>
    <property type="evidence" value="ECO:0007669"/>
    <property type="project" value="UniProtKB-EC"/>
</dbReference>
<dbReference type="PANTHER" id="PTHR35561">
    <property type="entry name" value="RNA 2',3'-CYCLIC PHOSPHODIESTERASE"/>
    <property type="match status" value="1"/>
</dbReference>
<dbReference type="AlphaFoldDB" id="A0A1K2AUX7"/>
<dbReference type="NCBIfam" id="TIGR02258">
    <property type="entry name" value="2_5_ligase"/>
    <property type="match status" value="1"/>
</dbReference>
<reference evidence="3 4" key="1">
    <citation type="submission" date="2016-11" db="EMBL/GenBank/DDBJ databases">
        <authorList>
            <person name="Jaros S."/>
            <person name="Januszkiewicz K."/>
            <person name="Wedrychowicz H."/>
        </authorList>
    </citation>
    <scope>NUCLEOTIDE SEQUENCE [LARGE SCALE GENOMIC DNA]</scope>
    <source>
        <strain evidence="3 4">OK807</strain>
    </source>
</reference>
<gene>
    <name evidence="3" type="ORF">SAMN02787144_1007288</name>
</gene>
<dbReference type="InterPro" id="IPR009097">
    <property type="entry name" value="Cyclic_Pdiesterase"/>
</dbReference>
<dbReference type="SUPFAM" id="SSF55144">
    <property type="entry name" value="LigT-like"/>
    <property type="match status" value="1"/>
</dbReference>
<dbReference type="GO" id="GO:0016874">
    <property type="term" value="F:ligase activity"/>
    <property type="evidence" value="ECO:0007669"/>
    <property type="project" value="UniProtKB-KW"/>
</dbReference>
<protein>
    <recommendedName>
        <fullName evidence="2">RNA 2',3'-cyclic phosphodiesterase</fullName>
        <shortName evidence="2">RNA 2',3'-CPDase</shortName>
        <ecNumber evidence="2">3.1.4.58</ecNumber>
    </recommendedName>
</protein>
<comment type="function">
    <text evidence="2">Hydrolyzes RNA 2',3'-cyclic phosphodiester to an RNA 2'-phosphomonoester.</text>
</comment>
<evidence type="ECO:0000256" key="1">
    <source>
        <dbReference type="ARBA" id="ARBA00022801"/>
    </source>
</evidence>
<dbReference type="RefSeq" id="WP_072485761.1">
    <property type="nucleotide sequence ID" value="NZ_CP108276.1"/>
</dbReference>
<dbReference type="Gene3D" id="3.90.1140.10">
    <property type="entry name" value="Cyclic phosphodiesterase"/>
    <property type="match status" value="1"/>
</dbReference>
<accession>A0A1K2AUX7</accession>
<name>A0A1K2AUX7_STRAR</name>
<feature type="short sequence motif" description="HXTX 2" evidence="2">
    <location>
        <begin position="129"/>
        <end position="132"/>
    </location>
</feature>
<comment type="catalytic activity">
    <reaction evidence="2">
        <text>a 3'-end 2',3'-cyclophospho-ribonucleotide-RNA + H2O = a 3'-end 2'-phospho-ribonucleotide-RNA + H(+)</text>
        <dbReference type="Rhea" id="RHEA:11828"/>
        <dbReference type="Rhea" id="RHEA-COMP:10464"/>
        <dbReference type="Rhea" id="RHEA-COMP:17353"/>
        <dbReference type="ChEBI" id="CHEBI:15377"/>
        <dbReference type="ChEBI" id="CHEBI:15378"/>
        <dbReference type="ChEBI" id="CHEBI:83064"/>
        <dbReference type="ChEBI" id="CHEBI:173113"/>
        <dbReference type="EC" id="3.1.4.58"/>
    </reaction>
</comment>
<dbReference type="PANTHER" id="PTHR35561:SF1">
    <property type="entry name" value="RNA 2',3'-CYCLIC PHOSPHODIESTERASE"/>
    <property type="match status" value="1"/>
</dbReference>
<proteinExistence type="inferred from homology"/>
<feature type="active site" description="Proton donor" evidence="2">
    <location>
        <position position="45"/>
    </location>
</feature>
<dbReference type="GO" id="GO:0004113">
    <property type="term" value="F:2',3'-cyclic-nucleotide 3'-phosphodiesterase activity"/>
    <property type="evidence" value="ECO:0007669"/>
    <property type="project" value="InterPro"/>
</dbReference>
<evidence type="ECO:0000313" key="4">
    <source>
        <dbReference type="Proteomes" id="UP000181909"/>
    </source>
</evidence>
<sequence length="191" mass="21037">MSRLRLFVAVLPPAPAAEELRRAVAPLHALPEAGHLRWTGVPDWHFTLAFLGPVDEQLLPELEERLARAAHRTDPFPLRIHGAGRFGGRALWVGAAGALDTLRLLAERADAAARRTGIPMDEHRRYHPHLTLARSRRAEVDLRPCVEALAGFEGTGWEVGEMALVRSDLPVAGVPGERPRYEVVASWSLGH</sequence>